<dbReference type="InterPro" id="IPR036922">
    <property type="entry name" value="Rieske_2Fe-2S_sf"/>
</dbReference>
<dbReference type="Pfam" id="PF00355">
    <property type="entry name" value="Rieske"/>
    <property type="match status" value="1"/>
</dbReference>
<dbReference type="AlphaFoldDB" id="A0AAE4YB19"/>
<evidence type="ECO:0000313" key="9">
    <source>
        <dbReference type="Proteomes" id="UP001193501"/>
    </source>
</evidence>
<dbReference type="Gene3D" id="2.102.10.10">
    <property type="entry name" value="Rieske [2Fe-2S] iron-sulphur domain"/>
    <property type="match status" value="1"/>
</dbReference>
<evidence type="ECO:0000313" key="8">
    <source>
        <dbReference type="EMBL" id="NBZ89356.1"/>
    </source>
</evidence>
<feature type="domain" description="Rieske" evidence="7">
    <location>
        <begin position="5"/>
        <end position="101"/>
    </location>
</feature>
<keyword evidence="9" id="KW-1185">Reference proteome</keyword>
<dbReference type="GO" id="GO:0051537">
    <property type="term" value="F:2 iron, 2 sulfur cluster binding"/>
    <property type="evidence" value="ECO:0007669"/>
    <property type="project" value="UniProtKB-KW"/>
</dbReference>
<evidence type="ECO:0000256" key="5">
    <source>
        <dbReference type="ARBA" id="ARBA00034078"/>
    </source>
</evidence>
<evidence type="ECO:0000259" key="7">
    <source>
        <dbReference type="PROSITE" id="PS51296"/>
    </source>
</evidence>
<comment type="similarity">
    <text evidence="6">Belongs to the bacterial ring-hydroxylating dioxygenase ferredoxin component family.</text>
</comment>
<keyword evidence="3" id="KW-0408">Iron</keyword>
<sequence length="103" mass="11654">MPTWIRACATEDIDADDMIRFDHGARTFIIVRSEDDTFHALDGICSHEKVHLCDGLVMDGRVECPKHNATFDYRTGEAKRAPACINLKTFPVKVEDGQVYLEL</sequence>
<accession>A0AAE4YB19</accession>
<dbReference type="CDD" id="cd03528">
    <property type="entry name" value="Rieske_RO_ferredoxin"/>
    <property type="match status" value="1"/>
</dbReference>
<name>A0AAE4YB19_9RHOB</name>
<protein>
    <submittedName>
        <fullName evidence="8">Rieske 2Fe-2S domain-containing protein</fullName>
    </submittedName>
</protein>
<dbReference type="PANTHER" id="PTHR21496">
    <property type="entry name" value="FERREDOXIN-RELATED"/>
    <property type="match status" value="1"/>
</dbReference>
<dbReference type="PANTHER" id="PTHR21496:SF0">
    <property type="entry name" value="RIESKE DOMAIN-CONTAINING PROTEIN"/>
    <property type="match status" value="1"/>
</dbReference>
<keyword evidence="4" id="KW-0411">Iron-sulfur</keyword>
<comment type="cofactor">
    <cofactor evidence="5">
        <name>[2Fe-2S] cluster</name>
        <dbReference type="ChEBI" id="CHEBI:190135"/>
    </cofactor>
</comment>
<evidence type="ECO:0000256" key="2">
    <source>
        <dbReference type="ARBA" id="ARBA00022723"/>
    </source>
</evidence>
<dbReference type="InterPro" id="IPR012747">
    <property type="entry name" value="MocE_2FeS"/>
</dbReference>
<dbReference type="GO" id="GO:0046872">
    <property type="term" value="F:metal ion binding"/>
    <property type="evidence" value="ECO:0007669"/>
    <property type="project" value="UniProtKB-KW"/>
</dbReference>
<evidence type="ECO:0000256" key="3">
    <source>
        <dbReference type="ARBA" id="ARBA00023004"/>
    </source>
</evidence>
<evidence type="ECO:0000256" key="4">
    <source>
        <dbReference type="ARBA" id="ARBA00023014"/>
    </source>
</evidence>
<dbReference type="NCBIfam" id="TIGR02377">
    <property type="entry name" value="MocE_fam_FeS"/>
    <property type="match status" value="1"/>
</dbReference>
<dbReference type="InterPro" id="IPR017941">
    <property type="entry name" value="Rieske_2Fe-2S"/>
</dbReference>
<keyword evidence="1" id="KW-0001">2Fe-2S</keyword>
<dbReference type="RefSeq" id="WP_168776157.1">
    <property type="nucleotide sequence ID" value="NZ_JAABNR010000021.1"/>
</dbReference>
<dbReference type="EMBL" id="JAABNR010000021">
    <property type="protein sequence ID" value="NBZ89356.1"/>
    <property type="molecule type" value="Genomic_DNA"/>
</dbReference>
<evidence type="ECO:0000256" key="6">
    <source>
        <dbReference type="ARBA" id="ARBA00038001"/>
    </source>
</evidence>
<proteinExistence type="inferred from homology"/>
<keyword evidence="2" id="KW-0479">Metal-binding</keyword>
<comment type="caution">
    <text evidence="8">The sequence shown here is derived from an EMBL/GenBank/DDBJ whole genome shotgun (WGS) entry which is preliminary data.</text>
</comment>
<dbReference type="SUPFAM" id="SSF50022">
    <property type="entry name" value="ISP domain"/>
    <property type="match status" value="1"/>
</dbReference>
<dbReference type="Proteomes" id="UP001193501">
    <property type="component" value="Unassembled WGS sequence"/>
</dbReference>
<evidence type="ECO:0000256" key="1">
    <source>
        <dbReference type="ARBA" id="ARBA00022714"/>
    </source>
</evidence>
<gene>
    <name evidence="8" type="ORF">GV832_17345</name>
</gene>
<dbReference type="PROSITE" id="PS51296">
    <property type="entry name" value="RIESKE"/>
    <property type="match status" value="1"/>
</dbReference>
<reference evidence="8" key="1">
    <citation type="submission" date="2020-01" db="EMBL/GenBank/DDBJ databases">
        <authorList>
            <person name="Chen W.-M."/>
        </authorList>
    </citation>
    <scope>NUCLEOTIDE SEQUENCE</scope>
    <source>
        <strain evidence="8">CYK-10</strain>
    </source>
</reference>
<organism evidence="8 9">
    <name type="scientific">Stagnihabitans tardus</name>
    <dbReference type="NCBI Taxonomy" id="2699202"/>
    <lineage>
        <taxon>Bacteria</taxon>
        <taxon>Pseudomonadati</taxon>
        <taxon>Pseudomonadota</taxon>
        <taxon>Alphaproteobacteria</taxon>
        <taxon>Rhodobacterales</taxon>
        <taxon>Paracoccaceae</taxon>
        <taxon>Stagnihabitans</taxon>
    </lineage>
</organism>